<dbReference type="EMBL" id="CAJNOQ010020418">
    <property type="protein sequence ID" value="CAF1468511.1"/>
    <property type="molecule type" value="Genomic_DNA"/>
</dbReference>
<feature type="region of interest" description="Disordered" evidence="1">
    <location>
        <begin position="258"/>
        <end position="306"/>
    </location>
</feature>
<evidence type="ECO:0000313" key="3">
    <source>
        <dbReference type="EMBL" id="CAF1468511.1"/>
    </source>
</evidence>
<dbReference type="OrthoDB" id="8123614at2759"/>
<dbReference type="Proteomes" id="UP000663829">
    <property type="component" value="Unassembled WGS sequence"/>
</dbReference>
<feature type="compositionally biased region" description="Basic and acidic residues" evidence="1">
    <location>
        <begin position="258"/>
        <end position="272"/>
    </location>
</feature>
<name>A0A815QZC4_9BILA</name>
<feature type="transmembrane region" description="Helical" evidence="2">
    <location>
        <begin position="407"/>
        <end position="434"/>
    </location>
</feature>
<keyword evidence="2" id="KW-0472">Membrane</keyword>
<dbReference type="AlphaFoldDB" id="A0A815QZC4"/>
<protein>
    <submittedName>
        <fullName evidence="3">Uncharacterized protein</fullName>
    </submittedName>
</protein>
<proteinExistence type="predicted"/>
<evidence type="ECO:0000313" key="5">
    <source>
        <dbReference type="Proteomes" id="UP000663829"/>
    </source>
</evidence>
<evidence type="ECO:0000313" key="4">
    <source>
        <dbReference type="EMBL" id="CAF4337019.1"/>
    </source>
</evidence>
<organism evidence="3 5">
    <name type="scientific">Didymodactylos carnosus</name>
    <dbReference type="NCBI Taxonomy" id="1234261"/>
    <lineage>
        <taxon>Eukaryota</taxon>
        <taxon>Metazoa</taxon>
        <taxon>Spiralia</taxon>
        <taxon>Gnathifera</taxon>
        <taxon>Rotifera</taxon>
        <taxon>Eurotatoria</taxon>
        <taxon>Bdelloidea</taxon>
        <taxon>Philodinida</taxon>
        <taxon>Philodinidae</taxon>
        <taxon>Didymodactylos</taxon>
    </lineage>
</organism>
<feature type="transmembrane region" description="Helical" evidence="2">
    <location>
        <begin position="381"/>
        <end position="401"/>
    </location>
</feature>
<feature type="compositionally biased region" description="Low complexity" evidence="1">
    <location>
        <begin position="297"/>
        <end position="306"/>
    </location>
</feature>
<feature type="compositionally biased region" description="Basic and acidic residues" evidence="1">
    <location>
        <begin position="287"/>
        <end position="296"/>
    </location>
</feature>
<feature type="transmembrane region" description="Helical" evidence="2">
    <location>
        <begin position="338"/>
        <end position="360"/>
    </location>
</feature>
<comment type="caution">
    <text evidence="3">The sequence shown here is derived from an EMBL/GenBank/DDBJ whole genome shotgun (WGS) entry which is preliminary data.</text>
</comment>
<reference evidence="3" key="1">
    <citation type="submission" date="2021-02" db="EMBL/GenBank/DDBJ databases">
        <authorList>
            <person name="Nowell W R."/>
        </authorList>
    </citation>
    <scope>NUCLEOTIDE SEQUENCE</scope>
</reference>
<dbReference type="Proteomes" id="UP000681722">
    <property type="component" value="Unassembled WGS sequence"/>
</dbReference>
<evidence type="ECO:0000256" key="2">
    <source>
        <dbReference type="SAM" id="Phobius"/>
    </source>
</evidence>
<accession>A0A815QZC4</accession>
<keyword evidence="2" id="KW-1133">Transmembrane helix</keyword>
<sequence length="645" mass="71451">MPLLARDWAAETETRTESLPGGVIKKTYIRTTSTTPRVIFGIFTVGITEVIGTHSVEIYEYYYGNTNLGATKNAAADTANTKGVKLCEQKNFKEAGNWFNAAYLTCSHGYKDEKTFSDSVAAAKIAAEGQELHDRSKFREAAAKFQEAYNKSNVSELYAIFSTCRNAANAAAEREAKAQREAAERALREAAEKAQRQVAERAQREAAERAQRQAAEKAQRQVAERAQREAAERAQRQATERALREAVERVQRQAAVREAAERDQRQAAERAQRLAPAGATRWAPARTQREAVERAQRWPPARAQRVAPAGAQREAVVRAVVESMGEIVAVGSVFLKRALYSTIQGITLIVPFVCVVVFWIMQRVLKFLWIVTQEVIRVAPVATKTMGIALSIVAVLAQTALRGTQKAISITGFLAVAAVTQALPIMTNAATTLIKGGWNMMAKGFVALGTGSLKKLQRLRTERTDKDKGRAAKIAVEKKAAEEQTASIAACWKKAAEKQATQQQDTVIAAHWKQLAEALKLNEEGLKLFREGKFKEGTKEIESALDKYVEAVSKFNNAAKKKALDVIFNSFIMVIDALIKQEAYDEAQETINYAKTHFPQHNAAFTEAERMINSHVWSPDYERQNLIKLDQELSVDNIIKLSEGC</sequence>
<evidence type="ECO:0000256" key="1">
    <source>
        <dbReference type="SAM" id="MobiDB-lite"/>
    </source>
</evidence>
<keyword evidence="5" id="KW-1185">Reference proteome</keyword>
<feature type="region of interest" description="Disordered" evidence="1">
    <location>
        <begin position="193"/>
        <end position="240"/>
    </location>
</feature>
<dbReference type="EMBL" id="CAJOBC010085886">
    <property type="protein sequence ID" value="CAF4337019.1"/>
    <property type="molecule type" value="Genomic_DNA"/>
</dbReference>
<gene>
    <name evidence="3" type="ORF">GPM918_LOCUS35371</name>
    <name evidence="4" type="ORF">SRO942_LOCUS36090</name>
</gene>
<keyword evidence="2" id="KW-0812">Transmembrane</keyword>